<evidence type="ECO:0000313" key="1">
    <source>
        <dbReference type="EMBL" id="KAI7955346.1"/>
    </source>
</evidence>
<evidence type="ECO:0000313" key="2">
    <source>
        <dbReference type="Proteomes" id="UP001060170"/>
    </source>
</evidence>
<dbReference type="EMBL" id="CM045869">
    <property type="protein sequence ID" value="KAI7955346.1"/>
    <property type="molecule type" value="Genomic_DNA"/>
</dbReference>
<sequence length="103" mass="11834">PAPLPPRSPILTIPHIIKNQQGMPPQCQPQALQFQQNQTIPTQSQQLQRKIWPNHNQTPKVNNPILPKIHRSLKNEPGEHQDFKGTMTTIVEHLYVQTRRSSP</sequence>
<reference evidence="2" key="1">
    <citation type="journal article" date="2018" name="BMC Genomics">
        <title>Genomic insights into host adaptation between the wheat stripe rust pathogen (Puccinia striiformis f. sp. tritici) and the barley stripe rust pathogen (Puccinia striiformis f. sp. hordei).</title>
        <authorList>
            <person name="Xia C."/>
            <person name="Wang M."/>
            <person name="Yin C."/>
            <person name="Cornejo O.E."/>
            <person name="Hulbert S.H."/>
            <person name="Chen X."/>
        </authorList>
    </citation>
    <scope>NUCLEOTIDE SEQUENCE [LARGE SCALE GENOMIC DNA]</scope>
    <source>
        <strain evidence="2">93-210</strain>
    </source>
</reference>
<name>A0ACC0EPK6_9BASI</name>
<organism evidence="1 2">
    <name type="scientific">Puccinia striiformis f. sp. tritici</name>
    <dbReference type="NCBI Taxonomy" id="168172"/>
    <lineage>
        <taxon>Eukaryota</taxon>
        <taxon>Fungi</taxon>
        <taxon>Dikarya</taxon>
        <taxon>Basidiomycota</taxon>
        <taxon>Pucciniomycotina</taxon>
        <taxon>Pucciniomycetes</taxon>
        <taxon>Pucciniales</taxon>
        <taxon>Pucciniaceae</taxon>
        <taxon>Puccinia</taxon>
    </lineage>
</organism>
<comment type="caution">
    <text evidence="1">The sequence shown here is derived from an EMBL/GenBank/DDBJ whole genome shotgun (WGS) entry which is preliminary data.</text>
</comment>
<keyword evidence="2" id="KW-1185">Reference proteome</keyword>
<proteinExistence type="predicted"/>
<accession>A0ACC0EPK6</accession>
<reference evidence="2" key="2">
    <citation type="journal article" date="2018" name="Mol. Plant Microbe Interact.">
        <title>Genome sequence resources for the wheat stripe rust pathogen (Puccinia striiformis f. sp. tritici) and the barley stripe rust pathogen (Puccinia striiformis f. sp. hordei).</title>
        <authorList>
            <person name="Xia C."/>
            <person name="Wang M."/>
            <person name="Yin C."/>
            <person name="Cornejo O.E."/>
            <person name="Hulbert S.H."/>
            <person name="Chen X."/>
        </authorList>
    </citation>
    <scope>NUCLEOTIDE SEQUENCE [LARGE SCALE GENOMIC DNA]</scope>
    <source>
        <strain evidence="2">93-210</strain>
    </source>
</reference>
<protein>
    <submittedName>
        <fullName evidence="1">Uncharacterized protein</fullName>
    </submittedName>
</protein>
<feature type="non-terminal residue" evidence="1">
    <location>
        <position position="1"/>
    </location>
</feature>
<dbReference type="Proteomes" id="UP001060170">
    <property type="component" value="Chromosome 5"/>
</dbReference>
<gene>
    <name evidence="1" type="ORF">MJO28_005746</name>
</gene>
<reference evidence="1 2" key="3">
    <citation type="journal article" date="2022" name="Microbiol. Spectr.">
        <title>Folding features and dynamics of 3D genome architecture in plant fungal pathogens.</title>
        <authorList>
            <person name="Xia C."/>
        </authorList>
    </citation>
    <scope>NUCLEOTIDE SEQUENCE [LARGE SCALE GENOMIC DNA]</scope>
    <source>
        <strain evidence="1 2">93-210</strain>
    </source>
</reference>